<dbReference type="Gene3D" id="2.60.40.1740">
    <property type="entry name" value="hypothetical protein (bacova_03559)"/>
    <property type="match status" value="1"/>
</dbReference>
<dbReference type="SUPFAM" id="SSF49785">
    <property type="entry name" value="Galactose-binding domain-like"/>
    <property type="match status" value="1"/>
</dbReference>
<dbReference type="Proteomes" id="UP000290848">
    <property type="component" value="Unassembled WGS sequence"/>
</dbReference>
<dbReference type="PROSITE" id="PS50022">
    <property type="entry name" value="FA58C_3"/>
    <property type="match status" value="1"/>
</dbReference>
<dbReference type="InterPro" id="IPR000421">
    <property type="entry name" value="FA58C"/>
</dbReference>
<feature type="domain" description="F5/8 type C" evidence="1">
    <location>
        <begin position="178"/>
        <end position="328"/>
    </location>
</feature>
<organism evidence="2 3">
    <name type="scientific">Arcticibacter tournemirensis</name>
    <dbReference type="NCBI Taxonomy" id="699437"/>
    <lineage>
        <taxon>Bacteria</taxon>
        <taxon>Pseudomonadati</taxon>
        <taxon>Bacteroidota</taxon>
        <taxon>Sphingobacteriia</taxon>
        <taxon>Sphingobacteriales</taxon>
        <taxon>Sphingobacteriaceae</taxon>
        <taxon>Arcticibacter</taxon>
    </lineage>
</organism>
<dbReference type="InterPro" id="IPR008979">
    <property type="entry name" value="Galactose-bd-like_sf"/>
</dbReference>
<evidence type="ECO:0000313" key="2">
    <source>
        <dbReference type="EMBL" id="RXF69724.1"/>
    </source>
</evidence>
<accession>A0A4Q0M9A7</accession>
<reference evidence="2 3" key="1">
    <citation type="submission" date="2018-12" db="EMBL/GenBank/DDBJ databases">
        <title>The Draft Genome Sequence of the Soil Bacterium Pedobacter tournemirensis R1.</title>
        <authorList>
            <person name="He J."/>
        </authorList>
    </citation>
    <scope>NUCLEOTIDE SEQUENCE [LARGE SCALE GENOMIC DNA]</scope>
    <source>
        <strain evidence="2 3">R1</strain>
    </source>
</reference>
<dbReference type="AlphaFoldDB" id="A0A4Q0M9A7"/>
<dbReference type="EMBL" id="RXOC01000006">
    <property type="protein sequence ID" value="RXF69724.1"/>
    <property type="molecule type" value="Genomic_DNA"/>
</dbReference>
<dbReference type="PROSITE" id="PS51257">
    <property type="entry name" value="PROKAR_LIPOPROTEIN"/>
    <property type="match status" value="1"/>
</dbReference>
<gene>
    <name evidence="2" type="ORF">EKH83_10750</name>
</gene>
<dbReference type="Pfam" id="PF08522">
    <property type="entry name" value="BT_3987-like_N"/>
    <property type="match status" value="1"/>
</dbReference>
<comment type="caution">
    <text evidence="2">The sequence shown here is derived from an EMBL/GenBank/DDBJ whole genome shotgun (WGS) entry which is preliminary data.</text>
</comment>
<sequence>MKKIFEYILLAAVIVIAAGCKKEDSFTDNNGDVRIYMSQAVSGQFQEITVSRRAPLQSDTSYVFDVNAFFAGSGYLNAPEDVRVSFSVDYSKWDSINAARVNAGQPAYEKIPDNIFSFSNTSSVIKKGTSISENTGFAINGKQITEGHNYMIPISISEVGGDFPVNRTLATTYFVVKVTPPVYPEMDRSAWTIHAVDSEEASGEGPDNGRAIFALDGKLNTFWHTQWDGGEPPLPHHIAIDMKATKTLSGLYLTARQNAPNGAPKTVVVDVSTNGTTWQNAGTYQLQVTNAKQSVFFSQAYSVRYFRVTVTATNGNTNITFFAEISAF</sequence>
<evidence type="ECO:0000259" key="1">
    <source>
        <dbReference type="PROSITE" id="PS50022"/>
    </source>
</evidence>
<dbReference type="RefSeq" id="WP_128769426.1">
    <property type="nucleotide sequence ID" value="NZ_RXOC01000006.1"/>
</dbReference>
<name>A0A4Q0M9A7_9SPHI</name>
<proteinExistence type="predicted"/>
<dbReference type="Pfam" id="PF00754">
    <property type="entry name" value="F5_F8_type_C"/>
    <property type="match status" value="1"/>
</dbReference>
<dbReference type="Gene3D" id="2.60.120.260">
    <property type="entry name" value="Galactose-binding domain-like"/>
    <property type="match status" value="1"/>
</dbReference>
<dbReference type="InterPro" id="IPR013728">
    <property type="entry name" value="BT_3987-like_N"/>
</dbReference>
<protein>
    <submittedName>
        <fullName evidence="2">DUF1735 domain-containing protein</fullName>
    </submittedName>
</protein>
<evidence type="ECO:0000313" key="3">
    <source>
        <dbReference type="Proteomes" id="UP000290848"/>
    </source>
</evidence>